<evidence type="ECO:0000313" key="1">
    <source>
        <dbReference type="EMBL" id="GFD17816.1"/>
    </source>
</evidence>
<reference evidence="1" key="1">
    <citation type="journal article" date="2019" name="Sci. Rep.">
        <title>Draft genome of Tanacetum cinerariifolium, the natural source of mosquito coil.</title>
        <authorList>
            <person name="Yamashiro T."/>
            <person name="Shiraishi A."/>
            <person name="Satake H."/>
            <person name="Nakayama K."/>
        </authorList>
    </citation>
    <scope>NUCLEOTIDE SEQUENCE</scope>
</reference>
<dbReference type="PANTHER" id="PTHR46238">
    <property type="entry name" value="REVERSE TRANSCRIPTASE DOMAIN-CONTAINING PROTEIN"/>
    <property type="match status" value="1"/>
</dbReference>
<dbReference type="PANTHER" id="PTHR46238:SF8">
    <property type="entry name" value="ENDONUCLEASE_EXONUCLEASE_PHOSPHATASE DOMAIN-CONTAINING PROTEIN"/>
    <property type="match status" value="1"/>
</dbReference>
<feature type="non-terminal residue" evidence="1">
    <location>
        <position position="1"/>
    </location>
</feature>
<accession>A0A699U8Y7</accession>
<name>A0A699U8Y7_TANCI</name>
<proteinExistence type="predicted"/>
<dbReference type="AlphaFoldDB" id="A0A699U8Y7"/>
<gene>
    <name evidence="1" type="ORF">Tci_889785</name>
</gene>
<dbReference type="EMBL" id="BKCJ011303111">
    <property type="protein sequence ID" value="GFD17816.1"/>
    <property type="molecule type" value="Genomic_DNA"/>
</dbReference>
<sequence length="95" mass="11307">LRWTCGKTMVDMISNRVFRAALDVDSIIDKMREGSLRWFEHVKRRPQSAPVRRVKAMVVEGSMRRGRPKLRWEDRVKMDMKELRLSEDMTSDRNA</sequence>
<protein>
    <submittedName>
        <fullName evidence="1">Putative cytochrome P450</fullName>
    </submittedName>
</protein>
<comment type="caution">
    <text evidence="1">The sequence shown here is derived from an EMBL/GenBank/DDBJ whole genome shotgun (WGS) entry which is preliminary data.</text>
</comment>
<organism evidence="1">
    <name type="scientific">Tanacetum cinerariifolium</name>
    <name type="common">Dalmatian daisy</name>
    <name type="synonym">Chrysanthemum cinerariifolium</name>
    <dbReference type="NCBI Taxonomy" id="118510"/>
    <lineage>
        <taxon>Eukaryota</taxon>
        <taxon>Viridiplantae</taxon>
        <taxon>Streptophyta</taxon>
        <taxon>Embryophyta</taxon>
        <taxon>Tracheophyta</taxon>
        <taxon>Spermatophyta</taxon>
        <taxon>Magnoliopsida</taxon>
        <taxon>eudicotyledons</taxon>
        <taxon>Gunneridae</taxon>
        <taxon>Pentapetalae</taxon>
        <taxon>asterids</taxon>
        <taxon>campanulids</taxon>
        <taxon>Asterales</taxon>
        <taxon>Asteraceae</taxon>
        <taxon>Asteroideae</taxon>
        <taxon>Anthemideae</taxon>
        <taxon>Anthemidinae</taxon>
        <taxon>Tanacetum</taxon>
    </lineage>
</organism>